<keyword evidence="1" id="KW-0963">Cytoplasm</keyword>
<dbReference type="InterPro" id="IPR015221">
    <property type="entry name" value="Urm1"/>
</dbReference>
<dbReference type="SUPFAM" id="SSF54285">
    <property type="entry name" value="MoaD/ThiS"/>
    <property type="match status" value="1"/>
</dbReference>
<organism evidence="5">
    <name type="scientific">Nanobsidianus stetteri</name>
    <dbReference type="NCBI Taxonomy" id="1294122"/>
    <lineage>
        <taxon>Archaea</taxon>
        <taxon>Nanobdellota</taxon>
        <taxon>Candidatus Nanoarchaeia</taxon>
        <taxon>Nanoarchaeales</taxon>
        <taxon>Nanopusillaceae</taxon>
        <taxon>Candidatus Nanobsidianus</taxon>
    </lineage>
</organism>
<evidence type="ECO:0000256" key="1">
    <source>
        <dbReference type="ARBA" id="ARBA00022490"/>
    </source>
</evidence>
<dbReference type="EMBL" id="QEFP01000014">
    <property type="protein sequence ID" value="PVU68379.1"/>
    <property type="molecule type" value="Genomic_DNA"/>
</dbReference>
<dbReference type="InterPro" id="IPR012675">
    <property type="entry name" value="Beta-grasp_dom_sf"/>
</dbReference>
<evidence type="ECO:0000256" key="3">
    <source>
        <dbReference type="ARBA" id="ARBA00022694"/>
    </source>
</evidence>
<comment type="caution">
    <text evidence="5">The sequence shown here is derived from an EMBL/GenBank/DDBJ whole genome shotgun (WGS) entry which is preliminary data.</text>
</comment>
<dbReference type="PANTHER" id="PTHR38031:SF1">
    <property type="entry name" value="SULFUR CARRIER PROTEIN CYSO"/>
    <property type="match status" value="1"/>
</dbReference>
<dbReference type="CDD" id="cd17040">
    <property type="entry name" value="Ubl_MoaD_like"/>
    <property type="match status" value="1"/>
</dbReference>
<protein>
    <submittedName>
        <fullName evidence="5">Ubiquitin</fullName>
    </submittedName>
</protein>
<dbReference type="GO" id="GO:0034227">
    <property type="term" value="P:tRNA thio-modification"/>
    <property type="evidence" value="ECO:0007669"/>
    <property type="project" value="InterPro"/>
</dbReference>
<evidence type="ECO:0000256" key="2">
    <source>
        <dbReference type="ARBA" id="ARBA00022499"/>
    </source>
</evidence>
<reference evidence="5" key="2">
    <citation type="submission" date="2017-05" db="EMBL/GenBank/DDBJ databases">
        <authorList>
            <person name="Song R."/>
            <person name="Chenine A.L."/>
            <person name="Ruprecht R.M."/>
        </authorList>
    </citation>
    <scope>NUCLEOTIDE SEQUENCE</scope>
    <source>
        <strain evidence="5">SCGC AB-777_F03</strain>
    </source>
</reference>
<gene>
    <name evidence="5" type="ORF">DDW03_02580</name>
</gene>
<sequence length="88" mass="9728">MRVRFFGSLSSGGSKEIDISFEKSSIKLIDVMSFLQEKYRGVNLISNGKLRPDVIILINGKDYRLLGGTDTQLSDLDEISIIPINHGG</sequence>
<keyword evidence="4" id="KW-0833">Ubl conjugation pathway</keyword>
<evidence type="ECO:0000256" key="4">
    <source>
        <dbReference type="ARBA" id="ARBA00022786"/>
    </source>
</evidence>
<dbReference type="Gene3D" id="3.10.20.30">
    <property type="match status" value="1"/>
</dbReference>
<name>A0A2T9WKN0_NANST</name>
<dbReference type="InterPro" id="IPR052045">
    <property type="entry name" value="Sulfur_Carrier/Prot_Modifier"/>
</dbReference>
<accession>A0A2T9WKN0</accession>
<dbReference type="InterPro" id="IPR016155">
    <property type="entry name" value="Mopterin_synth/thiamin_S_b"/>
</dbReference>
<dbReference type="AlphaFoldDB" id="A0A2T9WKN0"/>
<dbReference type="Pfam" id="PF09138">
    <property type="entry name" value="Urm1"/>
    <property type="match status" value="1"/>
</dbReference>
<proteinExistence type="predicted"/>
<dbReference type="GO" id="GO:0005737">
    <property type="term" value="C:cytoplasm"/>
    <property type="evidence" value="ECO:0007669"/>
    <property type="project" value="InterPro"/>
</dbReference>
<reference evidence="5" key="1">
    <citation type="journal article" date="2015" name="Appl. Environ. Microbiol.">
        <title>Nanoarchaeota, Their Sulfolobales Host, and Nanoarchaeota Virus Distribution across Yellowstone National Park Hot Springs.</title>
        <authorList>
            <person name="Munson-McGee J.H."/>
            <person name="Field E.K."/>
            <person name="Bateson M."/>
            <person name="Rooney C."/>
            <person name="Stepanauskas R."/>
            <person name="Young M.J."/>
        </authorList>
    </citation>
    <scope>NUCLEOTIDE SEQUENCE [LARGE SCALE GENOMIC DNA]</scope>
    <source>
        <strain evidence="5">SCGC AB-777_F03</strain>
    </source>
</reference>
<dbReference type="PANTHER" id="PTHR38031">
    <property type="entry name" value="SULFUR CARRIER PROTEIN SLR0821-RELATED"/>
    <property type="match status" value="1"/>
</dbReference>
<keyword evidence="3" id="KW-0819">tRNA processing</keyword>
<keyword evidence="2" id="KW-1017">Isopeptide bond</keyword>
<evidence type="ECO:0000313" key="5">
    <source>
        <dbReference type="EMBL" id="PVU68379.1"/>
    </source>
</evidence>